<feature type="compositionally biased region" description="Low complexity" evidence="4">
    <location>
        <begin position="670"/>
        <end position="695"/>
    </location>
</feature>
<reference evidence="5 6" key="1">
    <citation type="journal article" date="2011" name="Proc. Natl. Acad. Sci. U.S.A.">
        <title>Evolutionary erosion of yeast sex chromosomes by mating-type switching accidents.</title>
        <authorList>
            <person name="Gordon J.L."/>
            <person name="Armisen D."/>
            <person name="Proux-Wera E."/>
            <person name="Oheigeartaigh S.S."/>
            <person name="Byrne K.P."/>
            <person name="Wolfe K.H."/>
        </authorList>
    </citation>
    <scope>NUCLEOTIDE SEQUENCE [LARGE SCALE GENOMIC DNA]</scope>
    <source>
        <strain evidence="6">ATCC 10597 / BCRC 20456 / CBS 421 / NBRC 0211 / NRRL Y-12639</strain>
    </source>
</reference>
<evidence type="ECO:0000256" key="2">
    <source>
        <dbReference type="ARBA" id="ARBA00022737"/>
    </source>
</evidence>
<dbReference type="KEGG" id="ndi:NDAI_0A00340"/>
<feature type="repeat" description="WD" evidence="3">
    <location>
        <begin position="873"/>
        <end position="890"/>
    </location>
</feature>
<dbReference type="InterPro" id="IPR001680">
    <property type="entry name" value="WD40_rpt"/>
</dbReference>
<feature type="region of interest" description="Disordered" evidence="4">
    <location>
        <begin position="665"/>
        <end position="695"/>
    </location>
</feature>
<proteinExistence type="predicted"/>
<sequence>MPSHQELQDEYNATQTTAVATFIPSYTSPTKKPKLTNGKSLNSKSGDSNTKSVCKDDIVGGSFDKTQLTKLLIHSLKELGYDNSALTLQEESGAIQVESSVVQKLFNFIRNGDFINISLDLLTKLPLRTGHLDLSRIHYTFPLSSNSLSNRNDSTASSSNGRDSMRIETMISSDGDDFRRLSSHMASQVSILEDILEVVAKKLHSNSVLLFLEQFKEIIEIFVLINMEIFLELVFTNGNAIDSVTYLRNIFRKFIQIWDSVLLLQNEFAEPDPKFNPDSLLREMSSLLTNPYSNNSNNHYNGNNITNGNENNSSNNNGNVNMGYSIWKGSSISTREYIMELISNYINPNDLVPKGRLITLLKQAIEYQKSQDMFNVIDMDMDPTNRGENDTRPHVFNLLQDNSTNLGNIKFSEEYILTQNTEEIWYLQFSPDGKYLASAAADSGTDRKIFIYDVENDFQVYKELGGNKQCILYLSFSPDSKYLVSCPFNEAANIYDIHSKGTPTNINEKIPPTTHNGKPIIAEIISPIDSFHIPNSLASNVHTSAVSPPTSDGEGSSSPSSSGNIATSTLSRITRRDRTHSSSYASTTYGRNGINITGLTSSPRIWCCDWFHTKEHYGKFAVGSPDRDVVIYDIFSKKIIYKMASSISFANNDVLENMIGNDADQSRMASRSNDSGRGGSNSSNNNNNNNANINTHSNMESSTFTFMDQFPRIHDLKISRDDKCLILMTHQGIIEVYDISKFPNNDIINQLLEERSNSFNVNDNESKSNAIEGVDMDPILHDLIFTKISQLNINKNMTCISLPDIECFPTGDEDYDMDSKDEEENAYSLNSLLLVSLQYNEMQLWDYKENLLIQKFIGQKQEQFIIRSCFGYNNKLVASGSEDGKVYIWDRIKGNIISVLNAHNAQTIRDSKRLGMNCNVVVWNPKCKSMFASGGDDGLIVIWNVNRE</sequence>
<dbReference type="InterPro" id="IPR015943">
    <property type="entry name" value="WD40/YVTN_repeat-like_dom_sf"/>
</dbReference>
<dbReference type="GO" id="GO:0045721">
    <property type="term" value="P:negative regulation of gluconeogenesis"/>
    <property type="evidence" value="ECO:0007669"/>
    <property type="project" value="EnsemblFungi"/>
</dbReference>
<dbReference type="InterPro" id="IPR006594">
    <property type="entry name" value="LisH"/>
</dbReference>
<keyword evidence="6" id="KW-1185">Reference proteome</keyword>
<dbReference type="InterPro" id="IPR036322">
    <property type="entry name" value="WD40_repeat_dom_sf"/>
</dbReference>
<dbReference type="eggNOG" id="KOG0293">
    <property type="taxonomic scope" value="Eukaryota"/>
</dbReference>
<dbReference type="AlphaFoldDB" id="G0W5I0"/>
<dbReference type="PANTHER" id="PTHR22838">
    <property type="entry name" value="WD REPEAT PROTEIN 26-RELATED"/>
    <property type="match status" value="1"/>
</dbReference>
<dbReference type="GO" id="GO:0005777">
    <property type="term" value="C:peroxisome"/>
    <property type="evidence" value="ECO:0007669"/>
    <property type="project" value="EnsemblFungi"/>
</dbReference>
<dbReference type="PROSITE" id="PS50896">
    <property type="entry name" value="LISH"/>
    <property type="match status" value="1"/>
</dbReference>
<evidence type="ECO:0000256" key="4">
    <source>
        <dbReference type="SAM" id="MobiDB-lite"/>
    </source>
</evidence>
<dbReference type="OrthoDB" id="972532at2759"/>
<dbReference type="GO" id="GO:0043161">
    <property type="term" value="P:proteasome-mediated ubiquitin-dependent protein catabolic process"/>
    <property type="evidence" value="ECO:0007669"/>
    <property type="project" value="EnsemblFungi"/>
</dbReference>
<evidence type="ECO:0000256" key="1">
    <source>
        <dbReference type="ARBA" id="ARBA00022574"/>
    </source>
</evidence>
<feature type="region of interest" description="Disordered" evidence="4">
    <location>
        <begin position="542"/>
        <end position="587"/>
    </location>
</feature>
<feature type="compositionally biased region" description="Low complexity" evidence="4">
    <location>
        <begin position="547"/>
        <end position="569"/>
    </location>
</feature>
<dbReference type="GeneID" id="11493607"/>
<dbReference type="HOGENOM" id="CLU_020885_0_0_1"/>
<dbReference type="PANTHER" id="PTHR22838:SF0">
    <property type="entry name" value="WD REPEAT-CONTAINING PROTEIN 26"/>
    <property type="match status" value="1"/>
</dbReference>
<dbReference type="STRING" id="1071378.G0W5I0"/>
<feature type="region of interest" description="Disordered" evidence="4">
    <location>
        <begin position="29"/>
        <end position="51"/>
    </location>
</feature>
<keyword evidence="2" id="KW-0677">Repeat</keyword>
<feature type="compositionally biased region" description="Polar residues" evidence="4">
    <location>
        <begin position="37"/>
        <end position="51"/>
    </location>
</feature>
<dbReference type="Pfam" id="PF00400">
    <property type="entry name" value="WD40"/>
    <property type="match status" value="2"/>
</dbReference>
<dbReference type="OMA" id="KNMTCIS"/>
<evidence type="ECO:0000313" key="5">
    <source>
        <dbReference type="EMBL" id="CCD22194.1"/>
    </source>
</evidence>
<dbReference type="Gene3D" id="2.130.10.10">
    <property type="entry name" value="YVTN repeat-like/Quinoprotein amine dehydrogenase"/>
    <property type="match status" value="2"/>
</dbReference>
<dbReference type="SUPFAM" id="SSF50978">
    <property type="entry name" value="WD40 repeat-like"/>
    <property type="match status" value="1"/>
</dbReference>
<keyword evidence="1 3" id="KW-0853">WD repeat</keyword>
<dbReference type="Pfam" id="PF23627">
    <property type="entry name" value="LisH_WDR26"/>
    <property type="match status" value="1"/>
</dbReference>
<dbReference type="GO" id="GO:0034657">
    <property type="term" value="C:GID complex"/>
    <property type="evidence" value="ECO:0007669"/>
    <property type="project" value="EnsemblFungi"/>
</dbReference>
<gene>
    <name evidence="5" type="primary">NDAI0A00340</name>
    <name evidence="5" type="ordered locus">NDAI_0A00340</name>
</gene>
<dbReference type="SMART" id="SM00320">
    <property type="entry name" value="WD40"/>
    <property type="match status" value="6"/>
</dbReference>
<name>G0W5I0_NAUDC</name>
<dbReference type="PROSITE" id="PS50082">
    <property type="entry name" value="WD_REPEATS_2"/>
    <property type="match status" value="2"/>
</dbReference>
<dbReference type="Proteomes" id="UP000000689">
    <property type="component" value="Chromosome 1"/>
</dbReference>
<dbReference type="EMBL" id="HE580267">
    <property type="protein sequence ID" value="CCD22194.1"/>
    <property type="molecule type" value="Genomic_DNA"/>
</dbReference>
<dbReference type="InterPro" id="IPR051350">
    <property type="entry name" value="WD_repeat-ST_regulator"/>
</dbReference>
<protein>
    <submittedName>
        <fullName evidence="5">Uncharacterized protein</fullName>
    </submittedName>
</protein>
<evidence type="ECO:0000313" key="6">
    <source>
        <dbReference type="Proteomes" id="UP000000689"/>
    </source>
</evidence>
<dbReference type="RefSeq" id="XP_003667437.1">
    <property type="nucleotide sequence ID" value="XM_003667389.1"/>
</dbReference>
<feature type="repeat" description="WD" evidence="3">
    <location>
        <begin position="921"/>
        <end position="948"/>
    </location>
</feature>
<accession>G0W5I0</accession>
<evidence type="ECO:0000256" key="3">
    <source>
        <dbReference type="PROSITE-ProRule" id="PRU00221"/>
    </source>
</evidence>
<organism evidence="5 6">
    <name type="scientific">Naumovozyma dairenensis (strain ATCC 10597 / BCRC 20456 / CBS 421 / NBRC 0211 / NRRL Y-12639)</name>
    <name type="common">Saccharomyces dairenensis</name>
    <dbReference type="NCBI Taxonomy" id="1071378"/>
    <lineage>
        <taxon>Eukaryota</taxon>
        <taxon>Fungi</taxon>
        <taxon>Dikarya</taxon>
        <taxon>Ascomycota</taxon>
        <taxon>Saccharomycotina</taxon>
        <taxon>Saccharomycetes</taxon>
        <taxon>Saccharomycetales</taxon>
        <taxon>Saccharomycetaceae</taxon>
        <taxon>Naumovozyma</taxon>
    </lineage>
</organism>